<evidence type="ECO:0000256" key="10">
    <source>
        <dbReference type="ARBA" id="ARBA00048954"/>
    </source>
</evidence>
<evidence type="ECO:0000256" key="5">
    <source>
        <dbReference type="ARBA" id="ARBA00022801"/>
    </source>
</evidence>
<dbReference type="FunFam" id="3.40.50.300:FF:000076">
    <property type="entry name" value="Replicative DNA helicase"/>
    <property type="match status" value="1"/>
</dbReference>
<dbReference type="InterPro" id="IPR007693">
    <property type="entry name" value="DNA_helicase_DnaB-like_N"/>
</dbReference>
<keyword evidence="6 12" id="KW-0347">Helicase</keyword>
<dbReference type="GO" id="GO:0005829">
    <property type="term" value="C:cytosol"/>
    <property type="evidence" value="ECO:0007669"/>
    <property type="project" value="TreeGrafter"/>
</dbReference>
<keyword evidence="2 12" id="KW-0639">Primosome</keyword>
<keyword evidence="9" id="KW-0413">Isomerase</keyword>
<evidence type="ECO:0000259" key="13">
    <source>
        <dbReference type="PROSITE" id="PS51199"/>
    </source>
</evidence>
<reference evidence="14" key="2">
    <citation type="submission" date="2020-09" db="EMBL/GenBank/DDBJ databases">
        <authorList>
            <person name="Sun Q."/>
            <person name="Zhou Y."/>
        </authorList>
    </citation>
    <scope>NUCLEOTIDE SEQUENCE</scope>
    <source>
        <strain evidence="14">CGMCC 1.15758</strain>
    </source>
</reference>
<dbReference type="RefSeq" id="WP_117003844.1">
    <property type="nucleotide sequence ID" value="NZ_BMJS01000041.1"/>
</dbReference>
<protein>
    <recommendedName>
        <fullName evidence="11 12">Replicative DNA helicase</fullName>
        <ecNumber evidence="11 12">5.6.2.3</ecNumber>
    </recommendedName>
</protein>
<dbReference type="EMBL" id="BMJS01000041">
    <property type="protein sequence ID" value="GGG06320.1"/>
    <property type="molecule type" value="Genomic_DNA"/>
</dbReference>
<dbReference type="NCBIfam" id="TIGR00665">
    <property type="entry name" value="DnaB"/>
    <property type="match status" value="1"/>
</dbReference>
<dbReference type="AlphaFoldDB" id="A0A8J3EA45"/>
<comment type="catalytic activity">
    <reaction evidence="10 12">
        <text>ATP + H2O = ADP + phosphate + H(+)</text>
        <dbReference type="Rhea" id="RHEA:13065"/>
        <dbReference type="ChEBI" id="CHEBI:15377"/>
        <dbReference type="ChEBI" id="CHEBI:15378"/>
        <dbReference type="ChEBI" id="CHEBI:30616"/>
        <dbReference type="ChEBI" id="CHEBI:43474"/>
        <dbReference type="ChEBI" id="CHEBI:456216"/>
        <dbReference type="EC" id="5.6.2.3"/>
    </reaction>
</comment>
<dbReference type="PANTHER" id="PTHR30153:SF2">
    <property type="entry name" value="REPLICATIVE DNA HELICASE"/>
    <property type="match status" value="1"/>
</dbReference>
<dbReference type="GO" id="GO:0042802">
    <property type="term" value="F:identical protein binding"/>
    <property type="evidence" value="ECO:0007669"/>
    <property type="project" value="UniProtKB-ARBA"/>
</dbReference>
<dbReference type="Pfam" id="PF03796">
    <property type="entry name" value="DnaB_C"/>
    <property type="match status" value="1"/>
</dbReference>
<evidence type="ECO:0000256" key="9">
    <source>
        <dbReference type="ARBA" id="ARBA00023235"/>
    </source>
</evidence>
<keyword evidence="3 12" id="KW-0235">DNA replication</keyword>
<evidence type="ECO:0000256" key="8">
    <source>
        <dbReference type="ARBA" id="ARBA00023125"/>
    </source>
</evidence>
<dbReference type="GO" id="GO:0006269">
    <property type="term" value="P:DNA replication, synthesis of primer"/>
    <property type="evidence" value="ECO:0007669"/>
    <property type="project" value="UniProtKB-UniRule"/>
</dbReference>
<sequence length="453" mass="50409">MMNTNSVNANKLNNDSSLSAERSVIGSLILDNDVYDRISDILTPQDFFAPAHKIVYQHIQKMANEGRAYDLVTLFDSLQSQDLGELAGGLHYLAEIAKDTPTTVNAKAYAEIVRNKAIKRKLSKALLEANEMLHGQGLSEEDVLDKVEQAVLTVRQDIDSGDNDFISAKAVIPQIIDYLDELSDNDGLAGLPTGFIDLDNKLCGLREEQLIIVAGRPAMGKTTFAMNIAEAVLTQTDKSVLVFSMEMSAKDIMMRMASSLGLLSFSKIRSAQLEDDDWAKLTLAFAKVENMKLSIVDKAALTPTEVKHKARKFKRENPDLGLIVIDYLQLMQSPAYQNNRNLEISNISGQLKALAKELKVPVIALSQLNRGLEDRANKKPMMRDLRDSGSIEQDADVIMFVHREEVYKPDDPDLKGLAEVVIGKQRNGEIGDVGLMFRGEFCKFANREYRFYG</sequence>
<reference evidence="14" key="1">
    <citation type="journal article" date="2014" name="Int. J. Syst. Evol. Microbiol.">
        <title>Complete genome sequence of Corynebacterium casei LMG S-19264T (=DSM 44701T), isolated from a smear-ripened cheese.</title>
        <authorList>
            <consortium name="US DOE Joint Genome Institute (JGI-PGF)"/>
            <person name="Walter F."/>
            <person name="Albersmeier A."/>
            <person name="Kalinowski J."/>
            <person name="Ruckert C."/>
        </authorList>
    </citation>
    <scope>NUCLEOTIDE SEQUENCE</scope>
    <source>
        <strain evidence="14">CGMCC 1.15758</strain>
    </source>
</reference>
<dbReference type="SUPFAM" id="SSF48024">
    <property type="entry name" value="N-terminal domain of DnaB helicase"/>
    <property type="match status" value="1"/>
</dbReference>
<evidence type="ECO:0000256" key="2">
    <source>
        <dbReference type="ARBA" id="ARBA00022515"/>
    </source>
</evidence>
<evidence type="ECO:0000256" key="12">
    <source>
        <dbReference type="RuleBase" id="RU362085"/>
    </source>
</evidence>
<dbReference type="InterPro" id="IPR007692">
    <property type="entry name" value="DNA_helicase_DnaB"/>
</dbReference>
<dbReference type="EC" id="5.6.2.3" evidence="11 12"/>
<dbReference type="GO" id="GO:0005524">
    <property type="term" value="F:ATP binding"/>
    <property type="evidence" value="ECO:0007669"/>
    <property type="project" value="UniProtKB-UniRule"/>
</dbReference>
<dbReference type="InterPro" id="IPR027417">
    <property type="entry name" value="P-loop_NTPase"/>
</dbReference>
<dbReference type="GO" id="GO:0016787">
    <property type="term" value="F:hydrolase activity"/>
    <property type="evidence" value="ECO:0007669"/>
    <property type="project" value="UniProtKB-KW"/>
</dbReference>
<evidence type="ECO:0000313" key="15">
    <source>
        <dbReference type="Proteomes" id="UP000636949"/>
    </source>
</evidence>
<dbReference type="GO" id="GO:0003677">
    <property type="term" value="F:DNA binding"/>
    <property type="evidence" value="ECO:0007669"/>
    <property type="project" value="UniProtKB-UniRule"/>
</dbReference>
<dbReference type="PROSITE" id="PS51199">
    <property type="entry name" value="SF4_HELICASE"/>
    <property type="match status" value="1"/>
</dbReference>
<dbReference type="InterPro" id="IPR007694">
    <property type="entry name" value="DNA_helicase_DnaB-like_C"/>
</dbReference>
<evidence type="ECO:0000256" key="1">
    <source>
        <dbReference type="ARBA" id="ARBA00008428"/>
    </source>
</evidence>
<name>A0A8J3EA45_9GAMM</name>
<proteinExistence type="inferred from homology"/>
<keyword evidence="7 12" id="KW-0067">ATP-binding</keyword>
<dbReference type="GO" id="GO:0043139">
    <property type="term" value="F:5'-3' DNA helicase activity"/>
    <property type="evidence" value="ECO:0007669"/>
    <property type="project" value="UniProtKB-EC"/>
</dbReference>
<evidence type="ECO:0000256" key="11">
    <source>
        <dbReference type="NCBIfam" id="TIGR00665"/>
    </source>
</evidence>
<dbReference type="OrthoDB" id="9773982at2"/>
<evidence type="ECO:0000313" key="14">
    <source>
        <dbReference type="EMBL" id="GGG06320.1"/>
    </source>
</evidence>
<dbReference type="InterPro" id="IPR016136">
    <property type="entry name" value="DNA_helicase_N/primase_C"/>
</dbReference>
<comment type="similarity">
    <text evidence="1 12">Belongs to the helicase family. DnaB subfamily.</text>
</comment>
<dbReference type="Pfam" id="PF00772">
    <property type="entry name" value="DnaB"/>
    <property type="match status" value="1"/>
</dbReference>
<dbReference type="Gene3D" id="1.10.860.10">
    <property type="entry name" value="DNAb Helicase, Chain A"/>
    <property type="match status" value="1"/>
</dbReference>
<comment type="function">
    <text evidence="12">The main replicative DNA helicase, it participates in initiation and elongation during chromosome replication. Travels ahead of the DNA replisome, separating dsDNA into templates for DNA synthesis. A processive ATP-dependent 5'-3' DNA helicase it has DNA-dependent ATPase activity.</text>
</comment>
<dbReference type="CDD" id="cd00984">
    <property type="entry name" value="DnaB_C"/>
    <property type="match status" value="1"/>
</dbReference>
<keyword evidence="5 12" id="KW-0378">Hydrolase</keyword>
<evidence type="ECO:0000256" key="7">
    <source>
        <dbReference type="ARBA" id="ARBA00022840"/>
    </source>
</evidence>
<dbReference type="PANTHER" id="PTHR30153">
    <property type="entry name" value="REPLICATIVE DNA HELICASE DNAB"/>
    <property type="match status" value="1"/>
</dbReference>
<keyword evidence="15" id="KW-1185">Reference proteome</keyword>
<dbReference type="InterPro" id="IPR036185">
    <property type="entry name" value="DNA_heli_DnaB-like_N_sf"/>
</dbReference>
<evidence type="ECO:0000256" key="6">
    <source>
        <dbReference type="ARBA" id="ARBA00022806"/>
    </source>
</evidence>
<keyword evidence="8 12" id="KW-0238">DNA-binding</keyword>
<dbReference type="Gene3D" id="3.40.50.300">
    <property type="entry name" value="P-loop containing nucleotide triphosphate hydrolases"/>
    <property type="match status" value="1"/>
</dbReference>
<feature type="domain" description="SF4 helicase" evidence="13">
    <location>
        <begin position="184"/>
        <end position="451"/>
    </location>
</feature>
<dbReference type="SUPFAM" id="SSF52540">
    <property type="entry name" value="P-loop containing nucleoside triphosphate hydrolases"/>
    <property type="match status" value="1"/>
</dbReference>
<dbReference type="Proteomes" id="UP000636949">
    <property type="component" value="Unassembled WGS sequence"/>
</dbReference>
<comment type="caution">
    <text evidence="14">The sequence shown here is derived from an EMBL/GenBank/DDBJ whole genome shotgun (WGS) entry which is preliminary data.</text>
</comment>
<keyword evidence="4 12" id="KW-0547">Nucleotide-binding</keyword>
<accession>A0A8J3EA45</accession>
<evidence type="ECO:0000256" key="4">
    <source>
        <dbReference type="ARBA" id="ARBA00022741"/>
    </source>
</evidence>
<gene>
    <name evidence="14" type="primary">dnaB</name>
    <name evidence="14" type="ORF">GCM10010995_24810</name>
</gene>
<dbReference type="GO" id="GO:1990077">
    <property type="term" value="C:primosome complex"/>
    <property type="evidence" value="ECO:0007669"/>
    <property type="project" value="UniProtKB-UniRule"/>
</dbReference>
<evidence type="ECO:0000256" key="3">
    <source>
        <dbReference type="ARBA" id="ARBA00022705"/>
    </source>
</evidence>
<organism evidence="14 15">
    <name type="scientific">Cysteiniphilum litorale</name>
    <dbReference type="NCBI Taxonomy" id="2056700"/>
    <lineage>
        <taxon>Bacteria</taxon>
        <taxon>Pseudomonadati</taxon>
        <taxon>Pseudomonadota</taxon>
        <taxon>Gammaproteobacteria</taxon>
        <taxon>Thiotrichales</taxon>
        <taxon>Fastidiosibacteraceae</taxon>
        <taxon>Cysteiniphilum</taxon>
    </lineage>
</organism>